<dbReference type="WBParaSite" id="PEQ_0000736101-mRNA-1">
    <property type="protein sequence ID" value="PEQ_0000736101-mRNA-1"/>
    <property type="gene ID" value="PEQ_0000736101"/>
</dbReference>
<evidence type="ECO:0000313" key="3">
    <source>
        <dbReference type="WBParaSite" id="PEQ_0000736101-mRNA-1"/>
    </source>
</evidence>
<sequence>MFMVLMKFVSSDISKSSPVERNHNFLSVKVKVQLFFSEQGGFICQLVLICGQEEVQFLILYTFSEHVFMRNDERFSFIVLGTAMLPPLHILALWMMFAVLLCSLPSSLAVAICNYFSHKVLLFLIGKIDR</sequence>
<dbReference type="AlphaFoldDB" id="A0A914RM36"/>
<name>A0A914RM36_PAREQ</name>
<evidence type="ECO:0000256" key="1">
    <source>
        <dbReference type="SAM" id="Phobius"/>
    </source>
</evidence>
<keyword evidence="2" id="KW-1185">Reference proteome</keyword>
<feature type="transmembrane region" description="Helical" evidence="1">
    <location>
        <begin position="107"/>
        <end position="125"/>
    </location>
</feature>
<feature type="transmembrane region" description="Helical" evidence="1">
    <location>
        <begin position="77"/>
        <end position="101"/>
    </location>
</feature>
<dbReference type="Proteomes" id="UP000887564">
    <property type="component" value="Unplaced"/>
</dbReference>
<keyword evidence="1" id="KW-0472">Membrane</keyword>
<accession>A0A914RM36</accession>
<evidence type="ECO:0000313" key="2">
    <source>
        <dbReference type="Proteomes" id="UP000887564"/>
    </source>
</evidence>
<keyword evidence="1" id="KW-1133">Transmembrane helix</keyword>
<keyword evidence="1" id="KW-0812">Transmembrane</keyword>
<protein>
    <submittedName>
        <fullName evidence="3">Uncharacterized protein</fullName>
    </submittedName>
</protein>
<reference evidence="3" key="1">
    <citation type="submission" date="2022-11" db="UniProtKB">
        <authorList>
            <consortium name="WormBaseParasite"/>
        </authorList>
    </citation>
    <scope>IDENTIFICATION</scope>
</reference>
<organism evidence="2 3">
    <name type="scientific">Parascaris equorum</name>
    <name type="common">Equine roundworm</name>
    <dbReference type="NCBI Taxonomy" id="6256"/>
    <lineage>
        <taxon>Eukaryota</taxon>
        <taxon>Metazoa</taxon>
        <taxon>Ecdysozoa</taxon>
        <taxon>Nematoda</taxon>
        <taxon>Chromadorea</taxon>
        <taxon>Rhabditida</taxon>
        <taxon>Spirurina</taxon>
        <taxon>Ascaridomorpha</taxon>
        <taxon>Ascaridoidea</taxon>
        <taxon>Ascarididae</taxon>
        <taxon>Parascaris</taxon>
    </lineage>
</organism>
<proteinExistence type="predicted"/>